<dbReference type="FunCoup" id="A0A6P8P7S3">
    <property type="interactions" value="1828"/>
</dbReference>
<dbReference type="InterPro" id="IPR008948">
    <property type="entry name" value="L-Aspartase-like"/>
</dbReference>
<comment type="catalytic activity">
    <reaction evidence="1 13">
        <text>(2S)-2-[5-amino-1-(5-phospho-beta-D-ribosyl)imidazole-4-carboxamido]succinate = 5-amino-1-(5-phospho-beta-D-ribosyl)imidazole-4-carboxamide + fumarate</text>
        <dbReference type="Rhea" id="RHEA:23920"/>
        <dbReference type="ChEBI" id="CHEBI:29806"/>
        <dbReference type="ChEBI" id="CHEBI:58443"/>
        <dbReference type="ChEBI" id="CHEBI:58475"/>
        <dbReference type="EC" id="4.3.2.2"/>
    </reaction>
</comment>
<dbReference type="Pfam" id="PF10397">
    <property type="entry name" value="ADSL_C"/>
    <property type="match status" value="1"/>
</dbReference>
<comment type="similarity">
    <text evidence="5 13">Belongs to the lyase 1 family. Adenylosuccinate lyase subfamily.</text>
</comment>
<evidence type="ECO:0000256" key="2">
    <source>
        <dbReference type="ARBA" id="ARBA00002971"/>
    </source>
</evidence>
<dbReference type="NCBIfam" id="TIGR00928">
    <property type="entry name" value="purB"/>
    <property type="match status" value="1"/>
</dbReference>
<dbReference type="UniPathway" id="UPA00074">
    <property type="reaction ID" value="UER00132"/>
</dbReference>
<dbReference type="InParanoid" id="A0A6P8P7S3"/>
<feature type="domain" description="Adenylosuccinate lyase C-terminal" evidence="14">
    <location>
        <begin position="399"/>
        <end position="483"/>
    </location>
</feature>
<dbReference type="SMART" id="SM00998">
    <property type="entry name" value="ADSL_C"/>
    <property type="match status" value="1"/>
</dbReference>
<evidence type="ECO:0000256" key="10">
    <source>
        <dbReference type="ARBA" id="ARBA00023239"/>
    </source>
</evidence>
<keyword evidence="15" id="KW-1185">Reference proteome</keyword>
<comment type="catalytic activity">
    <reaction evidence="12 13">
        <text>N(6)-(1,2-dicarboxyethyl)-AMP = fumarate + AMP</text>
        <dbReference type="Rhea" id="RHEA:16853"/>
        <dbReference type="ChEBI" id="CHEBI:29806"/>
        <dbReference type="ChEBI" id="CHEBI:57567"/>
        <dbReference type="ChEBI" id="CHEBI:456215"/>
        <dbReference type="EC" id="4.3.2.2"/>
    </reaction>
</comment>
<dbReference type="GeneID" id="117353464"/>
<dbReference type="GO" id="GO:0005829">
    <property type="term" value="C:cytosol"/>
    <property type="evidence" value="ECO:0007669"/>
    <property type="project" value="TreeGrafter"/>
</dbReference>
<dbReference type="InterPro" id="IPR019468">
    <property type="entry name" value="AdenyloSucc_lyase_C"/>
</dbReference>
<evidence type="ECO:0000256" key="12">
    <source>
        <dbReference type="ARBA" id="ARBA00047513"/>
    </source>
</evidence>
<evidence type="ECO:0000313" key="16">
    <source>
        <dbReference type="RefSeq" id="XP_033785307.1"/>
    </source>
</evidence>
<dbReference type="PRINTS" id="PR00149">
    <property type="entry name" value="FUMRATELYASE"/>
</dbReference>
<dbReference type="CTD" id="158"/>
<dbReference type="AlphaFoldDB" id="A0A6P8P7S3"/>
<dbReference type="GO" id="GO:0006189">
    <property type="term" value="P:'de novo' IMP biosynthetic process"/>
    <property type="evidence" value="ECO:0007669"/>
    <property type="project" value="UniProtKB-UniPathway"/>
</dbReference>
<dbReference type="RefSeq" id="XP_033785307.1">
    <property type="nucleotide sequence ID" value="XM_033929416.1"/>
</dbReference>
<dbReference type="PANTHER" id="PTHR43172:SF1">
    <property type="entry name" value="ADENYLOSUCCINATE LYASE"/>
    <property type="match status" value="1"/>
</dbReference>
<dbReference type="OrthoDB" id="406045at2759"/>
<evidence type="ECO:0000256" key="3">
    <source>
        <dbReference type="ARBA" id="ARBA00004706"/>
    </source>
</evidence>
<dbReference type="GO" id="GO:0004018">
    <property type="term" value="F:N6-(1,2-dicarboxyethyl)AMP AMP-lyase (fumarate-forming) activity"/>
    <property type="evidence" value="ECO:0007669"/>
    <property type="project" value="InterPro"/>
</dbReference>
<dbReference type="FunFam" id="1.10.40.30:FF:000005">
    <property type="entry name" value="Adenylosuccinate lyase"/>
    <property type="match status" value="1"/>
</dbReference>
<dbReference type="PROSITE" id="PS00163">
    <property type="entry name" value="FUMARATE_LYASES"/>
    <property type="match status" value="1"/>
</dbReference>
<reference evidence="16" key="1">
    <citation type="submission" date="2025-08" db="UniProtKB">
        <authorList>
            <consortium name="RefSeq"/>
        </authorList>
    </citation>
    <scope>IDENTIFICATION</scope>
</reference>
<dbReference type="PANTHER" id="PTHR43172">
    <property type="entry name" value="ADENYLOSUCCINATE LYASE"/>
    <property type="match status" value="1"/>
</dbReference>
<evidence type="ECO:0000256" key="1">
    <source>
        <dbReference type="ARBA" id="ARBA00000598"/>
    </source>
</evidence>
<dbReference type="GO" id="GO:0044208">
    <property type="term" value="P:'de novo' AMP biosynthetic process"/>
    <property type="evidence" value="ECO:0007669"/>
    <property type="project" value="UniProtKB-UniPathway"/>
</dbReference>
<dbReference type="InterPro" id="IPR020557">
    <property type="entry name" value="Fumarate_lyase_CS"/>
</dbReference>
<proteinExistence type="inferred from homology"/>
<evidence type="ECO:0000256" key="11">
    <source>
        <dbReference type="ARBA" id="ARBA00030717"/>
    </source>
</evidence>
<dbReference type="InterPro" id="IPR004769">
    <property type="entry name" value="Pur_lyase"/>
</dbReference>
<dbReference type="Proteomes" id="UP000515159">
    <property type="component" value="Chromosome 2"/>
</dbReference>
<dbReference type="Gene3D" id="1.10.40.30">
    <property type="entry name" value="Fumarase/aspartase (C-terminal domain)"/>
    <property type="match status" value="1"/>
</dbReference>
<dbReference type="SUPFAM" id="SSF48557">
    <property type="entry name" value="L-aspartase-like"/>
    <property type="match status" value="1"/>
</dbReference>
<evidence type="ECO:0000313" key="15">
    <source>
        <dbReference type="Proteomes" id="UP000515159"/>
    </source>
</evidence>
<dbReference type="Pfam" id="PF00206">
    <property type="entry name" value="Lyase_1"/>
    <property type="match status" value="1"/>
</dbReference>
<keyword evidence="10 13" id="KW-0456">Lyase</keyword>
<keyword evidence="9 13" id="KW-0658">Purine biosynthesis</keyword>
<evidence type="ECO:0000259" key="14">
    <source>
        <dbReference type="SMART" id="SM00998"/>
    </source>
</evidence>
<evidence type="ECO:0000256" key="5">
    <source>
        <dbReference type="ARBA" id="ARBA00008273"/>
    </source>
</evidence>
<organism evidence="15 16">
    <name type="scientific">Geotrypetes seraphini</name>
    <name type="common">Gaboon caecilian</name>
    <name type="synonym">Caecilia seraphini</name>
    <dbReference type="NCBI Taxonomy" id="260995"/>
    <lineage>
        <taxon>Eukaryota</taxon>
        <taxon>Metazoa</taxon>
        <taxon>Chordata</taxon>
        <taxon>Craniata</taxon>
        <taxon>Vertebrata</taxon>
        <taxon>Euteleostomi</taxon>
        <taxon>Amphibia</taxon>
        <taxon>Gymnophiona</taxon>
        <taxon>Geotrypetes</taxon>
    </lineage>
</organism>
<comment type="pathway">
    <text evidence="4 13">Purine metabolism; AMP biosynthesis via de novo pathway; AMP from IMP: step 2/2.</text>
</comment>
<evidence type="ECO:0000256" key="6">
    <source>
        <dbReference type="ARBA" id="ARBA00011668"/>
    </source>
</evidence>
<evidence type="ECO:0000256" key="9">
    <source>
        <dbReference type="ARBA" id="ARBA00022755"/>
    </source>
</evidence>
<sequence>MAAGVPDPREAQAFTVGSPAVSGSALEAGEEFSRYRSPLVSRYASREMAFNFSERKKFCTWRTLWLLLARAQKALGLPITDEQIQEMEMNLDNIDFKIAAEEEKKLRHDVMAHVHTFAHCCPKAAGIIHLGATSCYVGDNTDLIVLRDGFDLLMPKLARVISRLAEFAEKYADLPTLGFTHYQPAQLTTVGKRCCLWIQDLCMDLQNLERARNDLRFRGVKGTTGTQASFLQLFEGDHDKVEELDRLVTTMAGFKRAYMVTGQTYSRKVDVEVLAVLASMGASVHKICTDIRLLANLKEIEEPFEKEQIGSSAMPYKRNPMRSERCCSLARHLMTLVLDPLQTAAVQWFERTLDDSANRRICLAEAFLTADIVLTTLQNITEGLVVYPKVIERRIRQELPFMATENIIMAMVKAGGNRQDCHERIRVLSQQAAAVVKQEGGDNDLIARIQADPYFNPIQKQLESLLEPKSFIGRAPQQVIKFLKEEVIPLLTPYQSQMELKIELEL</sequence>
<comment type="function">
    <text evidence="2">Catalyzes two non-sequential steps in de novo AMP synthesis: converts (S)-2-(5-amino-1-(5-phospho-D-ribosyl)imidazole-4-carboxamido)succinate (SAICAR) to fumarate plus 5-amino-1-(5-phospho-D-ribosyl)imidazole-4-carboxamide, and thereby also contributes to de novo IMP synthesis, and converts succinyladenosine monophosphate (SAMP) to AMP and fumarate.</text>
</comment>
<dbReference type="Gene3D" id="1.20.200.10">
    <property type="entry name" value="Fumarase/aspartase (Central domain)"/>
    <property type="match status" value="1"/>
</dbReference>
<gene>
    <name evidence="16" type="primary">ADSL</name>
</gene>
<dbReference type="FunFam" id="1.10.275.60:FF:000001">
    <property type="entry name" value="Adenylosuccinate lyase"/>
    <property type="match status" value="1"/>
</dbReference>
<protein>
    <recommendedName>
        <fullName evidence="8 13">Adenylosuccinate lyase</fullName>
        <shortName evidence="13">ASL</shortName>
        <ecNumber evidence="7 13">4.3.2.2</ecNumber>
    </recommendedName>
    <alternativeName>
        <fullName evidence="11 13">Adenylosuccinase</fullName>
    </alternativeName>
</protein>
<comment type="subunit">
    <text evidence="6">Homotetramer. Residues from neighboring subunits contribute catalytic and substrate-binding residues to each active site.</text>
</comment>
<evidence type="ECO:0000256" key="4">
    <source>
        <dbReference type="ARBA" id="ARBA00004734"/>
    </source>
</evidence>
<dbReference type="EC" id="4.3.2.2" evidence="7 13"/>
<dbReference type="CDD" id="cd03302">
    <property type="entry name" value="Adenylsuccinate_lyase_2"/>
    <property type="match status" value="1"/>
</dbReference>
<evidence type="ECO:0000256" key="8">
    <source>
        <dbReference type="ARBA" id="ARBA00017058"/>
    </source>
</evidence>
<dbReference type="InterPro" id="IPR000362">
    <property type="entry name" value="Fumarate_lyase_fam"/>
</dbReference>
<evidence type="ECO:0000256" key="13">
    <source>
        <dbReference type="RuleBase" id="RU361172"/>
    </source>
</evidence>
<dbReference type="InterPro" id="IPR022761">
    <property type="entry name" value="Fumarate_lyase_N"/>
</dbReference>
<dbReference type="PRINTS" id="PR00145">
    <property type="entry name" value="ARGSUCLYASE"/>
</dbReference>
<evidence type="ECO:0000256" key="7">
    <source>
        <dbReference type="ARBA" id="ARBA00012339"/>
    </source>
</evidence>
<dbReference type="GO" id="GO:0070626">
    <property type="term" value="F:(S)-2-(5-amino-1-(5-phospho-D-ribosyl)imidazole-4-carboxamido) succinate lyase (fumarate-forming) activity"/>
    <property type="evidence" value="ECO:0007669"/>
    <property type="project" value="TreeGrafter"/>
</dbReference>
<dbReference type="KEGG" id="gsh:117353464"/>
<dbReference type="Gene3D" id="1.10.275.60">
    <property type="match status" value="1"/>
</dbReference>
<name>A0A6P8P7S3_GEOSA</name>
<accession>A0A6P8P7S3</accession>
<comment type="pathway">
    <text evidence="3 13">Purine metabolism; IMP biosynthesis via de novo pathway; 5-amino-1-(5-phospho-D-ribosyl)imidazole-4-carboxamide from 5-amino-1-(5-phospho-D-ribosyl)imidazole-4-carboxylate: step 2/2.</text>
</comment>
<dbReference type="UniPathway" id="UPA00075">
    <property type="reaction ID" value="UER00336"/>
</dbReference>